<sequence>MIIPREHVIHSTNPYVRKWCGCIHLRIGALLSCLIWAGFSLYFAVLSFQAKSHAPTGLYIFGTINLVLFGVCLGTMLCLLFRSQKGVRTASFAISITVFVLIADIVANTIMFIAKKDSYVQWCINTTSASLNREFLDQQQQRQFSFNQQDFYNCNRTWEDELKFTILCTILIMALYTYWAFCLFSYAVKLRINIKTAMVNYYQQGMMPQPMMVPTMNGGDIIL</sequence>
<feature type="transmembrane region" description="Helical" evidence="1">
    <location>
        <begin position="164"/>
        <end position="188"/>
    </location>
</feature>
<gene>
    <name evidence="2" type="ORF">RO3G_05504</name>
</gene>
<dbReference type="OrthoDB" id="2274059at2759"/>
<keyword evidence="3" id="KW-1185">Reference proteome</keyword>
<name>I1BX69_RHIO9</name>
<dbReference type="OMA" id="WCIRSAS"/>
<organism evidence="2 3">
    <name type="scientific">Rhizopus delemar (strain RA 99-880 / ATCC MYA-4621 / FGSC 9543 / NRRL 43880)</name>
    <name type="common">Mucormycosis agent</name>
    <name type="synonym">Rhizopus arrhizus var. delemar</name>
    <dbReference type="NCBI Taxonomy" id="246409"/>
    <lineage>
        <taxon>Eukaryota</taxon>
        <taxon>Fungi</taxon>
        <taxon>Fungi incertae sedis</taxon>
        <taxon>Mucoromycota</taxon>
        <taxon>Mucoromycotina</taxon>
        <taxon>Mucoromycetes</taxon>
        <taxon>Mucorales</taxon>
        <taxon>Mucorineae</taxon>
        <taxon>Rhizopodaceae</taxon>
        <taxon>Rhizopus</taxon>
    </lineage>
</organism>
<dbReference type="InParanoid" id="I1BX69"/>
<dbReference type="Proteomes" id="UP000009138">
    <property type="component" value="Unassembled WGS sequence"/>
</dbReference>
<reference evidence="2 3" key="1">
    <citation type="journal article" date="2009" name="PLoS Genet.">
        <title>Genomic analysis of the basal lineage fungus Rhizopus oryzae reveals a whole-genome duplication.</title>
        <authorList>
            <person name="Ma L.-J."/>
            <person name="Ibrahim A.S."/>
            <person name="Skory C."/>
            <person name="Grabherr M.G."/>
            <person name="Burger G."/>
            <person name="Butler M."/>
            <person name="Elias M."/>
            <person name="Idnurm A."/>
            <person name="Lang B.F."/>
            <person name="Sone T."/>
            <person name="Abe A."/>
            <person name="Calvo S.E."/>
            <person name="Corrochano L.M."/>
            <person name="Engels R."/>
            <person name="Fu J."/>
            <person name="Hansberg W."/>
            <person name="Kim J.-M."/>
            <person name="Kodira C.D."/>
            <person name="Koehrsen M.J."/>
            <person name="Liu B."/>
            <person name="Miranda-Saavedra D."/>
            <person name="O'Leary S."/>
            <person name="Ortiz-Castellanos L."/>
            <person name="Poulter R."/>
            <person name="Rodriguez-Romero J."/>
            <person name="Ruiz-Herrera J."/>
            <person name="Shen Y.-Q."/>
            <person name="Zeng Q."/>
            <person name="Galagan J."/>
            <person name="Birren B.W."/>
            <person name="Cuomo C.A."/>
            <person name="Wickes B.L."/>
        </authorList>
    </citation>
    <scope>NUCLEOTIDE SEQUENCE [LARGE SCALE GENOMIC DNA]</scope>
    <source>
        <strain evidence="3">RA 99-880 / ATCC MYA-4621 / FGSC 9543 / NRRL 43880</strain>
    </source>
</reference>
<evidence type="ECO:0000313" key="2">
    <source>
        <dbReference type="EMBL" id="EIE80799.1"/>
    </source>
</evidence>
<accession>I1BX69</accession>
<evidence type="ECO:0000256" key="1">
    <source>
        <dbReference type="SAM" id="Phobius"/>
    </source>
</evidence>
<dbReference type="VEuPathDB" id="FungiDB:RO3G_05504"/>
<proteinExistence type="predicted"/>
<keyword evidence="1" id="KW-0472">Membrane</keyword>
<dbReference type="AlphaFoldDB" id="I1BX69"/>
<evidence type="ECO:0000313" key="3">
    <source>
        <dbReference type="Proteomes" id="UP000009138"/>
    </source>
</evidence>
<keyword evidence="1" id="KW-1133">Transmembrane helix</keyword>
<dbReference type="eggNOG" id="ENOG502TA5M">
    <property type="taxonomic scope" value="Eukaryota"/>
</dbReference>
<dbReference type="GeneID" id="93612475"/>
<dbReference type="EMBL" id="CH476734">
    <property type="protein sequence ID" value="EIE80799.1"/>
    <property type="molecule type" value="Genomic_DNA"/>
</dbReference>
<dbReference type="RefSeq" id="XP_067516195.1">
    <property type="nucleotide sequence ID" value="XM_067660094.1"/>
</dbReference>
<feature type="transmembrane region" description="Helical" evidence="1">
    <location>
        <begin position="58"/>
        <end position="80"/>
    </location>
</feature>
<protein>
    <submittedName>
        <fullName evidence="2">Uncharacterized protein</fullName>
    </submittedName>
</protein>
<feature type="transmembrane region" description="Helical" evidence="1">
    <location>
        <begin position="27"/>
        <end position="46"/>
    </location>
</feature>
<keyword evidence="1" id="KW-0812">Transmembrane</keyword>
<feature type="transmembrane region" description="Helical" evidence="1">
    <location>
        <begin position="92"/>
        <end position="114"/>
    </location>
</feature>